<evidence type="ECO:0000259" key="2">
    <source>
        <dbReference type="PROSITE" id="PS51866"/>
    </source>
</evidence>
<dbReference type="InterPro" id="IPR005116">
    <property type="entry name" value="Transp-assoc_OB_typ1"/>
</dbReference>
<keyword evidence="1" id="KW-0500">Molybdenum</keyword>
<keyword evidence="4" id="KW-1185">Reference proteome</keyword>
<proteinExistence type="predicted"/>
<dbReference type="NCBIfam" id="TIGR00638">
    <property type="entry name" value="Mop"/>
    <property type="match status" value="2"/>
</dbReference>
<dbReference type="PANTHER" id="PTHR30432">
    <property type="entry name" value="TRANSCRIPTIONAL REGULATOR MODE"/>
    <property type="match status" value="1"/>
</dbReference>
<gene>
    <name evidence="3" type="primary">mopII_1</name>
    <name evidence="3" type="ORF">SAMEA4530655_01239</name>
</gene>
<dbReference type="Proteomes" id="UP000215126">
    <property type="component" value="Chromosome 1"/>
</dbReference>
<dbReference type="EMBL" id="LT906435">
    <property type="protein sequence ID" value="SNU82954.1"/>
    <property type="molecule type" value="Genomic_DNA"/>
</dbReference>
<dbReference type="PROSITE" id="PS51866">
    <property type="entry name" value="MOP"/>
    <property type="match status" value="2"/>
</dbReference>
<dbReference type="GO" id="GO:0015689">
    <property type="term" value="P:molybdate ion transport"/>
    <property type="evidence" value="ECO:0007669"/>
    <property type="project" value="InterPro"/>
</dbReference>
<sequence>MKTSARNQFNGKVIALQRGAVNDEVTLRTDAGQEIVAVITHESTVNLGLKEGSDAVALIKASSVIVMVDADASKVSTRNVITGKVSRVETGAVNSEVEITADNGAIIAAIVTNESAKRLGLTAGRAAAALVKASSVILAVA</sequence>
<dbReference type="KEGG" id="pspu:NA29_10490"/>
<protein>
    <submittedName>
        <fullName evidence="3">Molybdenum-pterin-binding protein II</fullName>
    </submittedName>
</protein>
<evidence type="ECO:0000313" key="4">
    <source>
        <dbReference type="Proteomes" id="UP000215126"/>
    </source>
</evidence>
<dbReference type="OrthoDB" id="9800709at2"/>
<dbReference type="RefSeq" id="WP_039396863.1">
    <property type="nucleotide sequence ID" value="NZ_AP028930.1"/>
</dbReference>
<name>A0A239SDW9_9BURK</name>
<dbReference type="InterPro" id="IPR051815">
    <property type="entry name" value="Molybdate_resp_trans_reg"/>
</dbReference>
<dbReference type="GeneID" id="88093918"/>
<dbReference type="SUPFAM" id="SSF50331">
    <property type="entry name" value="MOP-like"/>
    <property type="match status" value="2"/>
</dbReference>
<organism evidence="3 4">
    <name type="scientific">Pandoraea sputorum</name>
    <dbReference type="NCBI Taxonomy" id="93222"/>
    <lineage>
        <taxon>Bacteria</taxon>
        <taxon>Pseudomonadati</taxon>
        <taxon>Pseudomonadota</taxon>
        <taxon>Betaproteobacteria</taxon>
        <taxon>Burkholderiales</taxon>
        <taxon>Burkholderiaceae</taxon>
        <taxon>Pandoraea</taxon>
    </lineage>
</organism>
<dbReference type="PANTHER" id="PTHR30432:SF1">
    <property type="entry name" value="DNA-BINDING TRANSCRIPTIONAL DUAL REGULATOR MODE"/>
    <property type="match status" value="1"/>
</dbReference>
<accession>A0A239SDW9</accession>
<dbReference type="InterPro" id="IPR004606">
    <property type="entry name" value="Mop_domain"/>
</dbReference>
<dbReference type="Gene3D" id="2.40.50.100">
    <property type="match status" value="2"/>
</dbReference>
<feature type="domain" description="Mop" evidence="2">
    <location>
        <begin position="74"/>
        <end position="140"/>
    </location>
</feature>
<dbReference type="STRING" id="93222.NA29_10490"/>
<evidence type="ECO:0000313" key="3">
    <source>
        <dbReference type="EMBL" id="SNU82954.1"/>
    </source>
</evidence>
<feature type="domain" description="Mop" evidence="2">
    <location>
        <begin position="2"/>
        <end position="68"/>
    </location>
</feature>
<reference evidence="3 4" key="1">
    <citation type="submission" date="2017-06" db="EMBL/GenBank/DDBJ databases">
        <authorList>
            <consortium name="Pathogen Informatics"/>
        </authorList>
    </citation>
    <scope>NUCLEOTIDE SEQUENCE [LARGE SCALE GENOMIC DNA]</scope>
    <source>
        <strain evidence="3 4">NCTC13161</strain>
    </source>
</reference>
<dbReference type="Pfam" id="PF03459">
    <property type="entry name" value="TOBE"/>
    <property type="match status" value="2"/>
</dbReference>
<dbReference type="InterPro" id="IPR008995">
    <property type="entry name" value="Mo/tungstate-bd_C_term_dom"/>
</dbReference>
<evidence type="ECO:0000256" key="1">
    <source>
        <dbReference type="ARBA" id="ARBA00022505"/>
    </source>
</evidence>
<dbReference type="AlphaFoldDB" id="A0A239SDW9"/>